<sequence>MTRMSAPDQRENNSTVLFRSLYELNMEVKYYGEMWSNEEIYVFKYILLHAPYLHTLKMNYLILVSITNKFSVDVELYNRIKCLELYKVHYRQWSRNVNFIENFAKFFPRLTKLHLYPSTLCYPVEQFIPVVNQLIEHLPYLSMLYIQRFYEYNPNNNQKFSPPHGEKLLEELILNDSDCLKNRQYLIASYYRSLIIWL</sequence>
<protein>
    <submittedName>
        <fullName evidence="2">Uncharacterized protein</fullName>
    </submittedName>
</protein>
<evidence type="ECO:0000313" key="2">
    <source>
        <dbReference type="EMBL" id="CAF1612153.1"/>
    </source>
</evidence>
<dbReference type="EMBL" id="CAJOBA010040480">
    <property type="protein sequence ID" value="CAF4095399.1"/>
    <property type="molecule type" value="Genomic_DNA"/>
</dbReference>
<evidence type="ECO:0000313" key="3">
    <source>
        <dbReference type="EMBL" id="CAF4095399.1"/>
    </source>
</evidence>
<dbReference type="Proteomes" id="UP000681722">
    <property type="component" value="Unassembled WGS sequence"/>
</dbReference>
<proteinExistence type="predicted"/>
<evidence type="ECO:0000313" key="1">
    <source>
        <dbReference type="EMBL" id="CAF1290596.1"/>
    </source>
</evidence>
<dbReference type="AlphaFoldDB" id="A0A816BNG3"/>
<dbReference type="Proteomes" id="UP000682733">
    <property type="component" value="Unassembled WGS sequence"/>
</dbReference>
<organism evidence="2 5">
    <name type="scientific">Didymodactylos carnosus</name>
    <dbReference type="NCBI Taxonomy" id="1234261"/>
    <lineage>
        <taxon>Eukaryota</taxon>
        <taxon>Metazoa</taxon>
        <taxon>Spiralia</taxon>
        <taxon>Gnathifera</taxon>
        <taxon>Rotifera</taxon>
        <taxon>Eurotatoria</taxon>
        <taxon>Bdelloidea</taxon>
        <taxon>Philodinida</taxon>
        <taxon>Philodinidae</taxon>
        <taxon>Didymodactylos</taxon>
    </lineage>
</organism>
<dbReference type="Proteomes" id="UP000677228">
    <property type="component" value="Unassembled WGS sequence"/>
</dbReference>
<evidence type="ECO:0000313" key="4">
    <source>
        <dbReference type="EMBL" id="CAF4495792.1"/>
    </source>
</evidence>
<name>A0A816BNG3_9BILA</name>
<dbReference type="EMBL" id="CAJOBC010105123">
    <property type="protein sequence ID" value="CAF4495792.1"/>
    <property type="molecule type" value="Genomic_DNA"/>
</dbReference>
<comment type="caution">
    <text evidence="2">The sequence shown here is derived from an EMBL/GenBank/DDBJ whole genome shotgun (WGS) entry which is preliminary data.</text>
</comment>
<dbReference type="EMBL" id="CAJNOQ010038334">
    <property type="protein sequence ID" value="CAF1612153.1"/>
    <property type="molecule type" value="Genomic_DNA"/>
</dbReference>
<dbReference type="EMBL" id="CAJNOK010018911">
    <property type="protein sequence ID" value="CAF1290596.1"/>
    <property type="molecule type" value="Genomic_DNA"/>
</dbReference>
<gene>
    <name evidence="2" type="ORF">GPM918_LOCUS43156</name>
    <name evidence="1" type="ORF">OVA965_LOCUS28075</name>
    <name evidence="4" type="ORF">SRO942_LOCUS44567</name>
    <name evidence="3" type="ORF">TMI583_LOCUS28822</name>
</gene>
<reference evidence="2" key="1">
    <citation type="submission" date="2021-02" db="EMBL/GenBank/DDBJ databases">
        <authorList>
            <person name="Nowell W R."/>
        </authorList>
    </citation>
    <scope>NUCLEOTIDE SEQUENCE</scope>
</reference>
<keyword evidence="5" id="KW-1185">Reference proteome</keyword>
<dbReference type="Proteomes" id="UP000663829">
    <property type="component" value="Unassembled WGS sequence"/>
</dbReference>
<accession>A0A816BNG3</accession>
<evidence type="ECO:0000313" key="5">
    <source>
        <dbReference type="Proteomes" id="UP000663829"/>
    </source>
</evidence>